<name>A0AAV3QQ21_LITER</name>
<keyword evidence="3" id="KW-1185">Reference proteome</keyword>
<protein>
    <recommendedName>
        <fullName evidence="1">GAG-pre-integrase domain-containing protein</fullName>
    </recommendedName>
</protein>
<reference evidence="2 3" key="1">
    <citation type="submission" date="2024-01" db="EMBL/GenBank/DDBJ databases">
        <title>The complete chloroplast genome sequence of Lithospermum erythrorhizon: insights into the phylogenetic relationship among Boraginaceae species and the maternal lineages of purple gromwells.</title>
        <authorList>
            <person name="Okada T."/>
            <person name="Watanabe K."/>
        </authorList>
    </citation>
    <scope>NUCLEOTIDE SEQUENCE [LARGE SCALE GENOMIC DNA]</scope>
</reference>
<evidence type="ECO:0000313" key="2">
    <source>
        <dbReference type="EMBL" id="GAA0165645.1"/>
    </source>
</evidence>
<evidence type="ECO:0000259" key="1">
    <source>
        <dbReference type="Pfam" id="PF13976"/>
    </source>
</evidence>
<feature type="domain" description="GAG-pre-integrase" evidence="1">
    <location>
        <begin position="229"/>
        <end position="292"/>
    </location>
</feature>
<proteinExistence type="predicted"/>
<accession>A0AAV3QQ21</accession>
<comment type="caution">
    <text evidence="2">The sequence shown here is derived from an EMBL/GenBank/DDBJ whole genome shotgun (WGS) entry which is preliminary data.</text>
</comment>
<gene>
    <name evidence="2" type="ORF">LIER_40028</name>
</gene>
<dbReference type="PANTHER" id="PTHR34222:SF94">
    <property type="entry name" value="CCHC-TYPE DOMAIN-CONTAINING PROTEIN"/>
    <property type="match status" value="1"/>
</dbReference>
<dbReference type="Proteomes" id="UP001454036">
    <property type="component" value="Unassembled WGS sequence"/>
</dbReference>
<evidence type="ECO:0000313" key="3">
    <source>
        <dbReference type="Proteomes" id="UP001454036"/>
    </source>
</evidence>
<dbReference type="EMBL" id="BAABME010022370">
    <property type="protein sequence ID" value="GAA0165645.1"/>
    <property type="molecule type" value="Genomic_DNA"/>
</dbReference>
<dbReference type="InterPro" id="IPR025724">
    <property type="entry name" value="GAG-pre-integrase_dom"/>
</dbReference>
<dbReference type="Pfam" id="PF13976">
    <property type="entry name" value="gag_pre-integrs"/>
    <property type="match status" value="1"/>
</dbReference>
<dbReference type="AlphaFoldDB" id="A0AAV3QQ21"/>
<dbReference type="PANTHER" id="PTHR34222">
    <property type="entry name" value="GAG_PRE-INTEGRS DOMAIN-CONTAINING PROTEIN"/>
    <property type="match status" value="1"/>
</dbReference>
<organism evidence="2 3">
    <name type="scientific">Lithospermum erythrorhizon</name>
    <name type="common">Purple gromwell</name>
    <name type="synonym">Lithospermum officinale var. erythrorhizon</name>
    <dbReference type="NCBI Taxonomy" id="34254"/>
    <lineage>
        <taxon>Eukaryota</taxon>
        <taxon>Viridiplantae</taxon>
        <taxon>Streptophyta</taxon>
        <taxon>Embryophyta</taxon>
        <taxon>Tracheophyta</taxon>
        <taxon>Spermatophyta</taxon>
        <taxon>Magnoliopsida</taxon>
        <taxon>eudicotyledons</taxon>
        <taxon>Gunneridae</taxon>
        <taxon>Pentapetalae</taxon>
        <taxon>asterids</taxon>
        <taxon>lamiids</taxon>
        <taxon>Boraginales</taxon>
        <taxon>Boraginaceae</taxon>
        <taxon>Boraginoideae</taxon>
        <taxon>Lithospermeae</taxon>
        <taxon>Lithospermum</taxon>
    </lineage>
</organism>
<sequence length="385" mass="42757">MEGNALSVLEPPTGNEEDDYYYDFDYLSSGSDIGENFSFLLQYYRLQEERYHDFMYGLNREFYGSIRSALNTQDPLPSLDTADQNIREEESMRKATDTSLGTELVALSLRSGTRLPDYGDKSKLSCTHCKKQGHDITICFLKVGYPEWWETRHRRGQRGVSTTGSRAAVQSASGGTAFNAAFSDAAGGQGGSGPMPSMTPDQWHRLMNIIGNSNPPSSSDRLMGKRKGGLYYISKVLVDSTVSLLTIQTPGLELWHSRLGHPSEVVLKSLPFISSSAFVLNRSCETCHRAKHTRNVFFDNFNKATRLETQVYFVSRDATFYESEFPGLSDSPELLSESRGVLYENVSSFFGLDELSLGVDVSPSTGTVPPFEPNSTVLAEARLLQ</sequence>